<accession>A0A381UU40</accession>
<dbReference type="PROSITE" id="PS00662">
    <property type="entry name" value="T2SP_E"/>
    <property type="match status" value="1"/>
</dbReference>
<sequence length="354" mass="39111">MNSTVDINELLNYALESGASDLHLSVGSKPMVRINGSIKPLNLDILTRDLMISILPQVMNAEQIKKFEQEKEIDFSTKLDNKGRFRVNFFNQLKGIAGVFRTIPEVIRGFEELGIPPVLKDLTLMDHGLILLTGPTGSGKSTTLATMVNHINENRACHIITIEDPVEYFHSSKESLINQRELGTNTHSFSNALRSALREDPDVILVGEMRDLETISLALTASETGHLVMSTLHTGSAVKAIDRIIDMYPEGQKTQIRAMMSESLEAVIAQKLLPRKDGEGRIPACEVLISSTAVRNLIREDRIYQIPSLIQSGGTEGMQALDQDLQRLVSQGLVERSVAQGIAENPKLFQSNVL</sequence>
<feature type="domain" description="Bacterial type II secretion system protein E" evidence="2">
    <location>
        <begin position="197"/>
        <end position="211"/>
    </location>
</feature>
<dbReference type="InterPro" id="IPR027417">
    <property type="entry name" value="P-loop_NTPase"/>
</dbReference>
<dbReference type="PANTHER" id="PTHR30486">
    <property type="entry name" value="TWITCHING MOTILITY PROTEIN PILT"/>
    <property type="match status" value="1"/>
</dbReference>
<dbReference type="Gene3D" id="3.40.50.300">
    <property type="entry name" value="P-loop containing nucleotide triphosphate hydrolases"/>
    <property type="match status" value="1"/>
</dbReference>
<comment type="similarity">
    <text evidence="1">Belongs to the GSP E family.</text>
</comment>
<dbReference type="CDD" id="cd01131">
    <property type="entry name" value="PilT"/>
    <property type="match status" value="1"/>
</dbReference>
<evidence type="ECO:0000313" key="3">
    <source>
        <dbReference type="EMBL" id="SVA30383.1"/>
    </source>
</evidence>
<dbReference type="GO" id="GO:0016887">
    <property type="term" value="F:ATP hydrolysis activity"/>
    <property type="evidence" value="ECO:0007669"/>
    <property type="project" value="InterPro"/>
</dbReference>
<dbReference type="InterPro" id="IPR050921">
    <property type="entry name" value="T4SS_GSP_E_ATPase"/>
</dbReference>
<dbReference type="EMBL" id="UINC01006916">
    <property type="protein sequence ID" value="SVA30383.1"/>
    <property type="molecule type" value="Genomic_DNA"/>
</dbReference>
<dbReference type="Pfam" id="PF00437">
    <property type="entry name" value="T2SSE"/>
    <property type="match status" value="1"/>
</dbReference>
<dbReference type="AlphaFoldDB" id="A0A381UU40"/>
<organism evidence="3">
    <name type="scientific">marine metagenome</name>
    <dbReference type="NCBI Taxonomy" id="408172"/>
    <lineage>
        <taxon>unclassified sequences</taxon>
        <taxon>metagenomes</taxon>
        <taxon>ecological metagenomes</taxon>
    </lineage>
</organism>
<dbReference type="InterPro" id="IPR001482">
    <property type="entry name" value="T2SS/T4SS_dom"/>
</dbReference>
<dbReference type="Gene3D" id="3.30.450.90">
    <property type="match status" value="1"/>
</dbReference>
<evidence type="ECO:0000259" key="2">
    <source>
        <dbReference type="PROSITE" id="PS00662"/>
    </source>
</evidence>
<name>A0A381UU40_9ZZZZ</name>
<evidence type="ECO:0000256" key="1">
    <source>
        <dbReference type="ARBA" id="ARBA00006611"/>
    </source>
</evidence>
<dbReference type="NCBIfam" id="TIGR01420">
    <property type="entry name" value="pilT_fam"/>
    <property type="match status" value="1"/>
</dbReference>
<reference evidence="3" key="1">
    <citation type="submission" date="2018-05" db="EMBL/GenBank/DDBJ databases">
        <authorList>
            <person name="Lanie J.A."/>
            <person name="Ng W.-L."/>
            <person name="Kazmierczak K.M."/>
            <person name="Andrzejewski T.M."/>
            <person name="Davidsen T.M."/>
            <person name="Wayne K.J."/>
            <person name="Tettelin H."/>
            <person name="Glass J.I."/>
            <person name="Rusch D."/>
            <person name="Podicherti R."/>
            <person name="Tsui H.-C.T."/>
            <person name="Winkler M.E."/>
        </authorList>
    </citation>
    <scope>NUCLEOTIDE SEQUENCE</scope>
</reference>
<gene>
    <name evidence="3" type="ORF">METZ01_LOCUS83237</name>
</gene>
<proteinExistence type="inferred from homology"/>
<dbReference type="SUPFAM" id="SSF52540">
    <property type="entry name" value="P-loop containing nucleoside triphosphate hydrolases"/>
    <property type="match status" value="1"/>
</dbReference>
<protein>
    <recommendedName>
        <fullName evidence="2">Bacterial type II secretion system protein E domain-containing protein</fullName>
    </recommendedName>
</protein>
<dbReference type="SMART" id="SM00382">
    <property type="entry name" value="AAA"/>
    <property type="match status" value="1"/>
</dbReference>
<dbReference type="InterPro" id="IPR003593">
    <property type="entry name" value="AAA+_ATPase"/>
</dbReference>
<dbReference type="InterPro" id="IPR006321">
    <property type="entry name" value="PilT/PilU"/>
</dbReference>
<dbReference type="GO" id="GO:0005524">
    <property type="term" value="F:ATP binding"/>
    <property type="evidence" value="ECO:0007669"/>
    <property type="project" value="InterPro"/>
</dbReference>